<dbReference type="OrthoDB" id="8876745at2"/>
<dbReference type="InterPro" id="IPR013786">
    <property type="entry name" value="AcylCoA_DH/ox_N"/>
</dbReference>
<dbReference type="AlphaFoldDB" id="A0A3D9ZTF9"/>
<comment type="cofactor">
    <cofactor evidence="1 7">
        <name>FAD</name>
        <dbReference type="ChEBI" id="CHEBI:57692"/>
    </cofactor>
</comment>
<evidence type="ECO:0000313" key="11">
    <source>
        <dbReference type="EMBL" id="REG00466.1"/>
    </source>
</evidence>
<evidence type="ECO:0000256" key="7">
    <source>
        <dbReference type="RuleBase" id="RU362125"/>
    </source>
</evidence>
<evidence type="ECO:0000259" key="10">
    <source>
        <dbReference type="Pfam" id="PF02771"/>
    </source>
</evidence>
<comment type="caution">
    <text evidence="11">The sequence shown here is derived from an EMBL/GenBank/DDBJ whole genome shotgun (WGS) entry which is preliminary data.</text>
</comment>
<evidence type="ECO:0000313" key="12">
    <source>
        <dbReference type="Proteomes" id="UP000256913"/>
    </source>
</evidence>
<sequence length="390" mass="41357">MTSHPDDLVARTRAFVDAHVLPVEDANDGDVTAAGGDALRADLQKLAREAGVFAPHAPREFGGLGLGMVDRAPVFEAAGRSLFGPMALNINAPDEGNLHLLERVAVGAQRERYLAPLARGEQRSAFAMTEPPPGAGSDPSALRTTARATDNGWSLTGRKKFITGADGAGFFIVMARTDGGATMFLVPADRPGIELTRHVPTMDRSMIGGHCELTLTDVRVSSDDVLGAVDEGFHYAQVRLGPARLTHVMRWLGAAQRAHETAVAYVSGRSAFGGPLARQGMVELMIADNEIDLAATRSLLLTACRVLDAGGAGREETSLAKVFGAEALHRVADRAMQLCGGAGVSADLPVARIAREIRPFRIYDGPSEVHRRSLARRAVRRYGAPTAEAG</sequence>
<feature type="domain" description="Acyl-CoA dehydrogenase/oxidase N-terminal" evidence="10">
    <location>
        <begin position="7"/>
        <end position="121"/>
    </location>
</feature>
<dbReference type="EMBL" id="QUMQ01000001">
    <property type="protein sequence ID" value="REG00466.1"/>
    <property type="molecule type" value="Genomic_DNA"/>
</dbReference>
<dbReference type="InterPro" id="IPR050741">
    <property type="entry name" value="Acyl-CoA_dehydrogenase"/>
</dbReference>
<feature type="domain" description="Acyl-CoA oxidase/dehydrogenase middle" evidence="9">
    <location>
        <begin position="125"/>
        <end position="218"/>
    </location>
</feature>
<evidence type="ECO:0000259" key="8">
    <source>
        <dbReference type="Pfam" id="PF00441"/>
    </source>
</evidence>
<evidence type="ECO:0000256" key="1">
    <source>
        <dbReference type="ARBA" id="ARBA00001974"/>
    </source>
</evidence>
<comment type="subunit">
    <text evidence="3">Homodimer.</text>
</comment>
<dbReference type="Pfam" id="PF02771">
    <property type="entry name" value="Acyl-CoA_dh_N"/>
    <property type="match status" value="1"/>
</dbReference>
<keyword evidence="4 7" id="KW-0285">Flavoprotein</keyword>
<dbReference type="InterPro" id="IPR009100">
    <property type="entry name" value="AcylCoA_DH/oxidase_NM_dom_sf"/>
</dbReference>
<dbReference type="InterPro" id="IPR036250">
    <property type="entry name" value="AcylCo_DH-like_C"/>
</dbReference>
<dbReference type="PANTHER" id="PTHR48083:SF13">
    <property type="entry name" value="ACYL-COA DEHYDROGENASE FAMILY MEMBER 11"/>
    <property type="match status" value="1"/>
</dbReference>
<dbReference type="InterPro" id="IPR006091">
    <property type="entry name" value="Acyl-CoA_Oxase/DH_mid-dom"/>
</dbReference>
<keyword evidence="6 7" id="KW-0560">Oxidoreductase</keyword>
<evidence type="ECO:0000256" key="6">
    <source>
        <dbReference type="ARBA" id="ARBA00023002"/>
    </source>
</evidence>
<dbReference type="GO" id="GO:0003995">
    <property type="term" value="F:acyl-CoA dehydrogenase activity"/>
    <property type="evidence" value="ECO:0007669"/>
    <property type="project" value="InterPro"/>
</dbReference>
<gene>
    <name evidence="11" type="ORF">DFJ67_6520</name>
</gene>
<evidence type="ECO:0000256" key="3">
    <source>
        <dbReference type="ARBA" id="ARBA00011738"/>
    </source>
</evidence>
<dbReference type="InterPro" id="IPR037069">
    <property type="entry name" value="AcylCoA_DH/ox_N_sf"/>
</dbReference>
<proteinExistence type="inferred from homology"/>
<dbReference type="InterPro" id="IPR006089">
    <property type="entry name" value="Acyl-CoA_DH_CS"/>
</dbReference>
<evidence type="ECO:0000259" key="9">
    <source>
        <dbReference type="Pfam" id="PF02770"/>
    </source>
</evidence>
<dbReference type="Gene3D" id="1.10.540.10">
    <property type="entry name" value="Acyl-CoA dehydrogenase/oxidase, N-terminal domain"/>
    <property type="match status" value="1"/>
</dbReference>
<dbReference type="Gene3D" id="2.40.110.10">
    <property type="entry name" value="Butyryl-CoA Dehydrogenase, subunit A, domain 2"/>
    <property type="match status" value="1"/>
</dbReference>
<dbReference type="RefSeq" id="WP_116072016.1">
    <property type="nucleotide sequence ID" value="NZ_QUMQ01000001.1"/>
</dbReference>
<comment type="similarity">
    <text evidence="2 7">Belongs to the acyl-CoA dehydrogenase family.</text>
</comment>
<dbReference type="Pfam" id="PF00441">
    <property type="entry name" value="Acyl-CoA_dh_1"/>
    <property type="match status" value="1"/>
</dbReference>
<evidence type="ECO:0000256" key="2">
    <source>
        <dbReference type="ARBA" id="ARBA00009347"/>
    </source>
</evidence>
<dbReference type="InterPro" id="IPR046373">
    <property type="entry name" value="Acyl-CoA_Oxase/DH_mid-dom_sf"/>
</dbReference>
<protein>
    <submittedName>
        <fullName evidence="11">Alkylation response protein AidB-like acyl-CoA dehydrogenase</fullName>
    </submittedName>
</protein>
<keyword evidence="5 7" id="KW-0274">FAD</keyword>
<dbReference type="GO" id="GO:0005737">
    <property type="term" value="C:cytoplasm"/>
    <property type="evidence" value="ECO:0007669"/>
    <property type="project" value="TreeGrafter"/>
</dbReference>
<dbReference type="Pfam" id="PF02770">
    <property type="entry name" value="Acyl-CoA_dh_M"/>
    <property type="match status" value="1"/>
</dbReference>
<dbReference type="PANTHER" id="PTHR48083">
    <property type="entry name" value="MEDIUM-CHAIN SPECIFIC ACYL-COA DEHYDROGENASE, MITOCHONDRIAL-RELATED"/>
    <property type="match status" value="1"/>
</dbReference>
<reference evidence="11 12" key="1">
    <citation type="submission" date="2018-08" db="EMBL/GenBank/DDBJ databases">
        <title>Sequencing the genomes of 1000 actinobacteria strains.</title>
        <authorList>
            <person name="Klenk H.-P."/>
        </authorList>
    </citation>
    <scope>NUCLEOTIDE SEQUENCE [LARGE SCALE GENOMIC DNA]</scope>
    <source>
        <strain evidence="11 12">DSM 44099</strain>
    </source>
</reference>
<dbReference type="SUPFAM" id="SSF56645">
    <property type="entry name" value="Acyl-CoA dehydrogenase NM domain-like"/>
    <property type="match status" value="1"/>
</dbReference>
<dbReference type="GO" id="GO:0050660">
    <property type="term" value="F:flavin adenine dinucleotide binding"/>
    <property type="evidence" value="ECO:0007669"/>
    <property type="project" value="InterPro"/>
</dbReference>
<accession>A0A3D9ZTF9</accession>
<keyword evidence="12" id="KW-1185">Reference proteome</keyword>
<feature type="domain" description="Acyl-CoA dehydrogenase/oxidase C-terminal" evidence="8">
    <location>
        <begin position="230"/>
        <end position="378"/>
    </location>
</feature>
<dbReference type="Gene3D" id="1.20.140.10">
    <property type="entry name" value="Butyryl-CoA Dehydrogenase, subunit A, domain 3"/>
    <property type="match status" value="1"/>
</dbReference>
<dbReference type="Proteomes" id="UP000256913">
    <property type="component" value="Unassembled WGS sequence"/>
</dbReference>
<dbReference type="InterPro" id="IPR009075">
    <property type="entry name" value="AcylCo_DH/oxidase_C"/>
</dbReference>
<evidence type="ECO:0000256" key="4">
    <source>
        <dbReference type="ARBA" id="ARBA00022630"/>
    </source>
</evidence>
<dbReference type="SUPFAM" id="SSF47203">
    <property type="entry name" value="Acyl-CoA dehydrogenase C-terminal domain-like"/>
    <property type="match status" value="1"/>
</dbReference>
<organism evidence="11 12">
    <name type="scientific">Asanoa ferruginea</name>
    <dbReference type="NCBI Taxonomy" id="53367"/>
    <lineage>
        <taxon>Bacteria</taxon>
        <taxon>Bacillati</taxon>
        <taxon>Actinomycetota</taxon>
        <taxon>Actinomycetes</taxon>
        <taxon>Micromonosporales</taxon>
        <taxon>Micromonosporaceae</taxon>
        <taxon>Asanoa</taxon>
    </lineage>
</organism>
<name>A0A3D9ZTF9_9ACTN</name>
<dbReference type="PROSITE" id="PS00073">
    <property type="entry name" value="ACYL_COA_DH_2"/>
    <property type="match status" value="1"/>
</dbReference>
<dbReference type="GO" id="GO:0033539">
    <property type="term" value="P:fatty acid beta-oxidation using acyl-CoA dehydrogenase"/>
    <property type="evidence" value="ECO:0007669"/>
    <property type="project" value="TreeGrafter"/>
</dbReference>
<evidence type="ECO:0000256" key="5">
    <source>
        <dbReference type="ARBA" id="ARBA00022827"/>
    </source>
</evidence>